<accession>A0A8H4NR69</accession>
<feature type="non-terminal residue" evidence="1">
    <location>
        <position position="1"/>
    </location>
</feature>
<dbReference type="EMBL" id="JAADYS010003348">
    <property type="protein sequence ID" value="KAF4448094.1"/>
    <property type="molecule type" value="Genomic_DNA"/>
</dbReference>
<protein>
    <submittedName>
        <fullName evidence="1">Uncharacterized protein</fullName>
    </submittedName>
</protein>
<gene>
    <name evidence="1" type="ORF">FALBO_16852</name>
</gene>
<evidence type="ECO:0000313" key="2">
    <source>
        <dbReference type="Proteomes" id="UP000554235"/>
    </source>
</evidence>
<name>A0A8H4NR69_9HYPO</name>
<reference evidence="1 2" key="1">
    <citation type="submission" date="2020-01" db="EMBL/GenBank/DDBJ databases">
        <title>Identification and distribution of gene clusters putatively required for synthesis of sphingolipid metabolism inhibitors in phylogenetically diverse species of the filamentous fungus Fusarium.</title>
        <authorList>
            <person name="Kim H.-S."/>
            <person name="Busman M."/>
            <person name="Brown D.W."/>
            <person name="Divon H."/>
            <person name="Uhlig S."/>
            <person name="Proctor R.H."/>
        </authorList>
    </citation>
    <scope>NUCLEOTIDE SEQUENCE [LARGE SCALE GENOMIC DNA]</scope>
    <source>
        <strain evidence="1 2">NRRL 20459</strain>
    </source>
</reference>
<dbReference type="Proteomes" id="UP000554235">
    <property type="component" value="Unassembled WGS sequence"/>
</dbReference>
<keyword evidence="2" id="KW-1185">Reference proteome</keyword>
<comment type="caution">
    <text evidence="1">The sequence shown here is derived from an EMBL/GenBank/DDBJ whole genome shotgun (WGS) entry which is preliminary data.</text>
</comment>
<organism evidence="1 2">
    <name type="scientific">Fusarium albosuccineum</name>
    <dbReference type="NCBI Taxonomy" id="1237068"/>
    <lineage>
        <taxon>Eukaryota</taxon>
        <taxon>Fungi</taxon>
        <taxon>Dikarya</taxon>
        <taxon>Ascomycota</taxon>
        <taxon>Pezizomycotina</taxon>
        <taxon>Sordariomycetes</taxon>
        <taxon>Hypocreomycetidae</taxon>
        <taxon>Hypocreales</taxon>
        <taxon>Nectriaceae</taxon>
        <taxon>Fusarium</taxon>
        <taxon>Fusarium decemcellulare species complex</taxon>
    </lineage>
</organism>
<dbReference type="AlphaFoldDB" id="A0A8H4NR69"/>
<proteinExistence type="predicted"/>
<evidence type="ECO:0000313" key="1">
    <source>
        <dbReference type="EMBL" id="KAF4448094.1"/>
    </source>
</evidence>
<sequence>IYAPLFSVVVPSLLSFPRPSRALPSPIASPASVLLPLPPLRDPVSLHLPPSPRPRSHPEPVAVVPSRQAQTQSIVTRGTVEPLASATDTNRAHTTTYRRVPGPPAATPRCYATVPLHDRYRLPTLASCLRQAVDHVFPFLLSLSVVAYSLPPAPGASSPIHVLYDLGSLLDFASRLLAPFVAPHAPSARSPT</sequence>